<dbReference type="Pfam" id="PF13193">
    <property type="entry name" value="AMP-binding_C"/>
    <property type="match status" value="1"/>
</dbReference>
<dbReference type="FunFam" id="3.30.300.30:FF:000006">
    <property type="entry name" value="Long-chain-fatty-acid--CoA ligase FadD"/>
    <property type="match status" value="1"/>
</dbReference>
<dbReference type="InterPro" id="IPR050237">
    <property type="entry name" value="ATP-dep_AMP-bd_enzyme"/>
</dbReference>
<keyword evidence="5 17" id="KW-0436">Ligase</keyword>
<evidence type="ECO:0000256" key="9">
    <source>
        <dbReference type="ARBA" id="ARBA00022842"/>
    </source>
</evidence>
<accession>A0A6S7AJ40</accession>
<evidence type="ECO:0000256" key="12">
    <source>
        <dbReference type="ARBA" id="ARBA00026121"/>
    </source>
</evidence>
<evidence type="ECO:0000256" key="11">
    <source>
        <dbReference type="ARBA" id="ARBA00023136"/>
    </source>
</evidence>
<dbReference type="GO" id="GO:0004467">
    <property type="term" value="F:long-chain fatty acid-CoA ligase activity"/>
    <property type="evidence" value="ECO:0007669"/>
    <property type="project" value="UniProtKB-EC"/>
</dbReference>
<dbReference type="CDD" id="cd05936">
    <property type="entry name" value="FC-FACS_FadD_like"/>
    <property type="match status" value="1"/>
</dbReference>
<keyword evidence="10" id="KW-0443">Lipid metabolism</keyword>
<comment type="similarity">
    <text evidence="4">Belongs to the ATP-dependent AMP-binding enzyme family.</text>
</comment>
<evidence type="ECO:0000256" key="3">
    <source>
        <dbReference type="ARBA" id="ARBA00005005"/>
    </source>
</evidence>
<evidence type="ECO:0000256" key="10">
    <source>
        <dbReference type="ARBA" id="ARBA00023098"/>
    </source>
</evidence>
<evidence type="ECO:0000259" key="15">
    <source>
        <dbReference type="Pfam" id="PF00501"/>
    </source>
</evidence>
<dbReference type="Gene3D" id="3.30.300.30">
    <property type="match status" value="1"/>
</dbReference>
<evidence type="ECO:0000256" key="6">
    <source>
        <dbReference type="ARBA" id="ARBA00022741"/>
    </source>
</evidence>
<evidence type="ECO:0000256" key="5">
    <source>
        <dbReference type="ARBA" id="ARBA00022598"/>
    </source>
</evidence>
<sequence length="570" mass="61168">MTRPWLAHYPQGVPADISTDGYTSLTDLLDRACKQYSSRTALTAMGSDITYAQLDAHARAFAGWLQSLGLPKGSRVALMMPNVPAYLVAMLGTLRAGHAVVNVNPLYTADELQRQLQDSGASVIVILENFAHTLQSVSDRGALKHIVVTGPGDLLGGLKAPLVNLAARYIKKLVPAWRIDGALMLPQVLAQGARLPFAAPAISMDDLAVLQYTGGTTGVPKGAMLSHRNLTANVMQMEAVASPALHDMAGQQITILSALPLYHVFAMTVCGLYGLHAGMRNVLIINPRDQPSLIGAWRKTPINVFPGVNTLFNALAHNDDFAKLDFSGLRLTLGGGMAVQQAVAERWLKITGRPLVEGYGLSETSPVATVNPTNATAYSGSIGLPLPSTEVAILDDAGHEVPLGERGEVAIRGPQVMLGYWQKPDETRHAMTADGFFRTGDIGIMDDKGYTRIVDRKKDMITVSGFKVYPNEVEAAVAQMPGVLECAAIGVPDEHSGEAVKVFVVKKDPALTEAQVQAWCKDKLTGYKRPRFVEFRDELPKSNVGKILRRELRPDAGAEANAAAPQGQTA</sequence>
<dbReference type="RefSeq" id="WP_175190700.1">
    <property type="nucleotide sequence ID" value="NZ_CADIJO010000025.1"/>
</dbReference>
<dbReference type="InterPro" id="IPR000873">
    <property type="entry name" value="AMP-dep_synth/lig_dom"/>
</dbReference>
<dbReference type="InterPro" id="IPR045851">
    <property type="entry name" value="AMP-bd_C_sf"/>
</dbReference>
<keyword evidence="9" id="KW-0460">Magnesium</keyword>
<keyword evidence="7" id="KW-0276">Fatty acid metabolism</keyword>
<gene>
    <name evidence="17" type="primary">fadD_1</name>
    <name evidence="17" type="ORF">LMG3458_05169</name>
</gene>
<dbReference type="Proteomes" id="UP000494111">
    <property type="component" value="Unassembled WGS sequence"/>
</dbReference>
<dbReference type="InterPro" id="IPR042099">
    <property type="entry name" value="ANL_N_sf"/>
</dbReference>
<evidence type="ECO:0000256" key="14">
    <source>
        <dbReference type="ARBA" id="ARBA00042773"/>
    </source>
</evidence>
<evidence type="ECO:0000256" key="13">
    <source>
        <dbReference type="ARBA" id="ARBA00039545"/>
    </source>
</evidence>
<proteinExistence type="inferred from homology"/>
<evidence type="ECO:0000256" key="1">
    <source>
        <dbReference type="ARBA" id="ARBA00001946"/>
    </source>
</evidence>
<evidence type="ECO:0000313" key="17">
    <source>
        <dbReference type="EMBL" id="CAB3734697.1"/>
    </source>
</evidence>
<dbReference type="PROSITE" id="PS00455">
    <property type="entry name" value="AMP_BINDING"/>
    <property type="match status" value="1"/>
</dbReference>
<organism evidence="17 18">
    <name type="scientific">Achromobacter deleyi</name>
    <dbReference type="NCBI Taxonomy" id="1353891"/>
    <lineage>
        <taxon>Bacteria</taxon>
        <taxon>Pseudomonadati</taxon>
        <taxon>Pseudomonadota</taxon>
        <taxon>Betaproteobacteria</taxon>
        <taxon>Burkholderiales</taxon>
        <taxon>Alcaligenaceae</taxon>
        <taxon>Achromobacter</taxon>
    </lineage>
</organism>
<dbReference type="SUPFAM" id="SSF56801">
    <property type="entry name" value="Acetyl-CoA synthetase-like"/>
    <property type="match status" value="1"/>
</dbReference>
<keyword evidence="11" id="KW-0472">Membrane</keyword>
<dbReference type="GO" id="GO:0005524">
    <property type="term" value="F:ATP binding"/>
    <property type="evidence" value="ECO:0007669"/>
    <property type="project" value="UniProtKB-KW"/>
</dbReference>
<dbReference type="FunFam" id="3.40.50.12780:FF:000003">
    <property type="entry name" value="Long-chain-fatty-acid--CoA ligase FadD"/>
    <property type="match status" value="1"/>
</dbReference>
<dbReference type="AlphaFoldDB" id="A0A6S7AJ40"/>
<name>A0A6S7AJ40_9BURK</name>
<evidence type="ECO:0000313" key="18">
    <source>
        <dbReference type="Proteomes" id="UP000494111"/>
    </source>
</evidence>
<dbReference type="EMBL" id="CADIJO010000025">
    <property type="protein sequence ID" value="CAB3734697.1"/>
    <property type="molecule type" value="Genomic_DNA"/>
</dbReference>
<evidence type="ECO:0000256" key="4">
    <source>
        <dbReference type="ARBA" id="ARBA00006432"/>
    </source>
</evidence>
<dbReference type="PANTHER" id="PTHR43767:SF8">
    <property type="entry name" value="LONG-CHAIN-FATTY-ACID--COA LIGASE"/>
    <property type="match status" value="1"/>
</dbReference>
<feature type="domain" description="AMP-dependent synthetase/ligase" evidence="15">
    <location>
        <begin position="29"/>
        <end position="421"/>
    </location>
</feature>
<dbReference type="Gene3D" id="3.40.50.12780">
    <property type="entry name" value="N-terminal domain of ligase-like"/>
    <property type="match status" value="1"/>
</dbReference>
<keyword evidence="6" id="KW-0547">Nucleotide-binding</keyword>
<protein>
    <recommendedName>
        <fullName evidence="13">Long-chain-fatty-acid--CoA ligase</fullName>
        <ecNumber evidence="12">6.2.1.3</ecNumber>
    </recommendedName>
    <alternativeName>
        <fullName evidence="14">Long-chain acyl-CoA synthetase</fullName>
    </alternativeName>
</protein>
<comment type="cofactor">
    <cofactor evidence="1">
        <name>Mg(2+)</name>
        <dbReference type="ChEBI" id="CHEBI:18420"/>
    </cofactor>
</comment>
<keyword evidence="8" id="KW-0067">ATP-binding</keyword>
<evidence type="ECO:0000259" key="16">
    <source>
        <dbReference type="Pfam" id="PF13193"/>
    </source>
</evidence>
<evidence type="ECO:0000256" key="7">
    <source>
        <dbReference type="ARBA" id="ARBA00022832"/>
    </source>
</evidence>
<reference evidence="17 18" key="1">
    <citation type="submission" date="2020-04" db="EMBL/GenBank/DDBJ databases">
        <authorList>
            <person name="De Canck E."/>
        </authorList>
    </citation>
    <scope>NUCLEOTIDE SEQUENCE [LARGE SCALE GENOMIC DNA]</scope>
    <source>
        <strain evidence="17 18">LMG 3458</strain>
    </source>
</reference>
<dbReference type="PANTHER" id="PTHR43767">
    <property type="entry name" value="LONG-CHAIN-FATTY-ACID--COA LIGASE"/>
    <property type="match status" value="1"/>
</dbReference>
<evidence type="ECO:0000256" key="8">
    <source>
        <dbReference type="ARBA" id="ARBA00022840"/>
    </source>
</evidence>
<dbReference type="InterPro" id="IPR025110">
    <property type="entry name" value="AMP-bd_C"/>
</dbReference>
<comment type="pathway">
    <text evidence="3">Lipid metabolism; fatty acid beta-oxidation.</text>
</comment>
<evidence type="ECO:0000256" key="2">
    <source>
        <dbReference type="ARBA" id="ARBA00004170"/>
    </source>
</evidence>
<dbReference type="GO" id="GO:0016020">
    <property type="term" value="C:membrane"/>
    <property type="evidence" value="ECO:0007669"/>
    <property type="project" value="UniProtKB-SubCell"/>
</dbReference>
<feature type="domain" description="AMP-binding enzyme C-terminal" evidence="16">
    <location>
        <begin position="472"/>
        <end position="546"/>
    </location>
</feature>
<dbReference type="InterPro" id="IPR020845">
    <property type="entry name" value="AMP-binding_CS"/>
</dbReference>
<dbReference type="EC" id="6.2.1.3" evidence="12"/>
<comment type="subcellular location">
    <subcellularLocation>
        <location evidence="2">Membrane</location>
        <topology evidence="2">Peripheral membrane protein</topology>
    </subcellularLocation>
</comment>
<dbReference type="Pfam" id="PF00501">
    <property type="entry name" value="AMP-binding"/>
    <property type="match status" value="1"/>
</dbReference>